<keyword evidence="1" id="KW-0732">Signal</keyword>
<dbReference type="EMBL" id="CAUYUJ010014337">
    <property type="protein sequence ID" value="CAK0839951.1"/>
    <property type="molecule type" value="Genomic_DNA"/>
</dbReference>
<gene>
    <name evidence="2" type="ORF">PCOR1329_LOCUS35503</name>
</gene>
<accession>A0ABN9T4K6</accession>
<dbReference type="Proteomes" id="UP001189429">
    <property type="component" value="Unassembled WGS sequence"/>
</dbReference>
<feature type="signal peptide" evidence="1">
    <location>
        <begin position="1"/>
        <end position="20"/>
    </location>
</feature>
<protein>
    <submittedName>
        <fullName evidence="2">Uncharacterized protein</fullName>
    </submittedName>
</protein>
<evidence type="ECO:0000313" key="3">
    <source>
        <dbReference type="Proteomes" id="UP001189429"/>
    </source>
</evidence>
<reference evidence="2" key="1">
    <citation type="submission" date="2023-10" db="EMBL/GenBank/DDBJ databases">
        <authorList>
            <person name="Chen Y."/>
            <person name="Shah S."/>
            <person name="Dougan E. K."/>
            <person name="Thang M."/>
            <person name="Chan C."/>
        </authorList>
    </citation>
    <scope>NUCLEOTIDE SEQUENCE [LARGE SCALE GENOMIC DNA]</scope>
</reference>
<proteinExistence type="predicted"/>
<organism evidence="2 3">
    <name type="scientific">Prorocentrum cordatum</name>
    <dbReference type="NCBI Taxonomy" id="2364126"/>
    <lineage>
        <taxon>Eukaryota</taxon>
        <taxon>Sar</taxon>
        <taxon>Alveolata</taxon>
        <taxon>Dinophyceae</taxon>
        <taxon>Prorocentrales</taxon>
        <taxon>Prorocentraceae</taxon>
        <taxon>Prorocentrum</taxon>
    </lineage>
</organism>
<name>A0ABN9T4K6_9DINO</name>
<keyword evidence="3" id="KW-1185">Reference proteome</keyword>
<evidence type="ECO:0000313" key="2">
    <source>
        <dbReference type="EMBL" id="CAK0839951.1"/>
    </source>
</evidence>
<evidence type="ECO:0000256" key="1">
    <source>
        <dbReference type="SAM" id="SignalP"/>
    </source>
</evidence>
<feature type="chain" id="PRO_5045980692" evidence="1">
    <location>
        <begin position="21"/>
        <end position="319"/>
    </location>
</feature>
<sequence>MAFASSLCLLLLLQIPLGLGYNQTVSQGQLRGLPVFCQLCADGEVCVGYDHLWRCVGGCAQTVACDAEGCSTCGDRAEYLMNWNNPFPAGLPFDEALGTVAREFPGRVRLLPVGVGACADGGAERIGRLLQPAAGPDVPSRRRGLPAVRLGPLRVPQQPEPEPVSFWRHVWQDGAGVRRRRGVRRVLPLLGMCGRLRTDRGLRRLEGVQHLRGPRRVPDELEQPRQWPVLRRGAEHGGPRVPRRVRLLPVGVGARADCGAERIGRLLQPAAGPDVPSRRRGLPAVRLGPVRVPMSVTEVFAKCVEHDQMGPLGLTTARW</sequence>
<comment type="caution">
    <text evidence="2">The sequence shown here is derived from an EMBL/GenBank/DDBJ whole genome shotgun (WGS) entry which is preliminary data.</text>
</comment>